<gene>
    <name evidence="4" type="ORF">EWH70_16730</name>
</gene>
<evidence type="ECO:0000313" key="4">
    <source>
        <dbReference type="EMBL" id="RZQ62614.1"/>
    </source>
</evidence>
<evidence type="ECO:0000259" key="3">
    <source>
        <dbReference type="Pfam" id="PF25231"/>
    </source>
</evidence>
<feature type="compositionally biased region" description="Pro residues" evidence="1">
    <location>
        <begin position="22"/>
        <end position="32"/>
    </location>
</feature>
<organism evidence="4 5">
    <name type="scientific">Amycolatopsis suaedae</name>
    <dbReference type="NCBI Taxonomy" id="2510978"/>
    <lineage>
        <taxon>Bacteria</taxon>
        <taxon>Bacillati</taxon>
        <taxon>Actinomycetota</taxon>
        <taxon>Actinomycetes</taxon>
        <taxon>Pseudonocardiales</taxon>
        <taxon>Pseudonocardiaceae</taxon>
        <taxon>Amycolatopsis</taxon>
    </lineage>
</organism>
<dbReference type="EMBL" id="SFCC01000008">
    <property type="protein sequence ID" value="RZQ62614.1"/>
    <property type="molecule type" value="Genomic_DNA"/>
</dbReference>
<feature type="compositionally biased region" description="Polar residues" evidence="1">
    <location>
        <begin position="1"/>
        <end position="12"/>
    </location>
</feature>
<evidence type="ECO:0000256" key="1">
    <source>
        <dbReference type="SAM" id="MobiDB-lite"/>
    </source>
</evidence>
<protein>
    <recommendedName>
        <fullName evidence="3">DUF7847 domain-containing protein</fullName>
    </recommendedName>
</protein>
<sequence>MSDSQGWASPDSSGDKADKPADPPQPAPPPPGQGGWSPHGLGKPGVIPLRPLGLTEILDGSITTIRRHPGIMLGFSAVVVAVTQLLGLGFLFLLLPAVDDVPLPDPQATPEQMLSALGDLYANIAITNGPFLVLTFIATTFLSGVLTVVIGRAVLGRPIKFGEALAEARSRFLPLLGLSVLYLLMVVVGGVLCIIPGIFLYVWFALATPALVLEKGSIMESFRRSTVLVRGAWWRVFGVLLLAWVITNAITFVIGLPFGALAGISTVSDSDSLADLLAVQLLPSLGSVIAGTITLPFTAAVTSLVYIDQRMRREGMDIQLARSAGI</sequence>
<proteinExistence type="predicted"/>
<feature type="transmembrane region" description="Helical" evidence="2">
    <location>
        <begin position="71"/>
        <end position="95"/>
    </location>
</feature>
<accession>A0A4Q7J912</accession>
<feature type="transmembrane region" description="Helical" evidence="2">
    <location>
        <begin position="131"/>
        <end position="151"/>
    </location>
</feature>
<feature type="domain" description="DUF7847" evidence="3">
    <location>
        <begin position="133"/>
        <end position="300"/>
    </location>
</feature>
<dbReference type="InterPro" id="IPR057169">
    <property type="entry name" value="DUF7847"/>
</dbReference>
<feature type="transmembrane region" description="Helical" evidence="2">
    <location>
        <begin position="284"/>
        <end position="307"/>
    </location>
</feature>
<feature type="transmembrane region" description="Helical" evidence="2">
    <location>
        <begin position="172"/>
        <end position="192"/>
    </location>
</feature>
<reference evidence="4 5" key="1">
    <citation type="submission" date="2019-02" db="EMBL/GenBank/DDBJ databases">
        <title>Draft genome sequence of Amycolatopsis sp. 8-3EHSu isolated from roots of Suaeda maritima.</title>
        <authorList>
            <person name="Duangmal K."/>
            <person name="Chantavorakit T."/>
        </authorList>
    </citation>
    <scope>NUCLEOTIDE SEQUENCE [LARGE SCALE GENOMIC DNA]</scope>
    <source>
        <strain evidence="4 5">8-3EHSu</strain>
    </source>
</reference>
<dbReference type="OrthoDB" id="121140at2"/>
<dbReference type="RefSeq" id="WP_130476352.1">
    <property type="nucleotide sequence ID" value="NZ_SFCC01000008.1"/>
</dbReference>
<feature type="transmembrane region" description="Helical" evidence="2">
    <location>
        <begin position="239"/>
        <end position="264"/>
    </location>
</feature>
<feature type="region of interest" description="Disordered" evidence="1">
    <location>
        <begin position="1"/>
        <end position="41"/>
    </location>
</feature>
<dbReference type="AlphaFoldDB" id="A0A4Q7J912"/>
<keyword evidence="5" id="KW-1185">Reference proteome</keyword>
<keyword evidence="2" id="KW-1133">Transmembrane helix</keyword>
<evidence type="ECO:0000313" key="5">
    <source>
        <dbReference type="Proteomes" id="UP000292003"/>
    </source>
</evidence>
<name>A0A4Q7J912_9PSEU</name>
<comment type="caution">
    <text evidence="4">The sequence shown here is derived from an EMBL/GenBank/DDBJ whole genome shotgun (WGS) entry which is preliminary data.</text>
</comment>
<feature type="transmembrane region" description="Helical" evidence="2">
    <location>
        <begin position="198"/>
        <end position="218"/>
    </location>
</feature>
<dbReference type="Proteomes" id="UP000292003">
    <property type="component" value="Unassembled WGS sequence"/>
</dbReference>
<dbReference type="Pfam" id="PF25231">
    <property type="entry name" value="DUF7847"/>
    <property type="match status" value="1"/>
</dbReference>
<keyword evidence="2" id="KW-0472">Membrane</keyword>
<keyword evidence="2" id="KW-0812">Transmembrane</keyword>
<evidence type="ECO:0000256" key="2">
    <source>
        <dbReference type="SAM" id="Phobius"/>
    </source>
</evidence>